<feature type="domain" description="LNR" evidence="17">
    <location>
        <begin position="527"/>
        <end position="563"/>
    </location>
</feature>
<dbReference type="PANTHER" id="PTHR24045">
    <property type="match status" value="1"/>
</dbReference>
<evidence type="ECO:0000256" key="9">
    <source>
        <dbReference type="ARBA" id="ARBA00022857"/>
    </source>
</evidence>
<sequence>MGTATVLSNEKCRNDNVNIDENSIEAFFANTVIMLTGATGFLGKALMEKLLRSCPRLTAIFILIRPKLNQTVEQRLKQLMKNPIFDQIKETNPSLCNKIIPIKGDVAQPNLGLSPEDRNLITQKVNIVFHSAATVRFNEPLKVAVNLNTKGTNRMIDLCKDIKNLISVVHVSTAYSNPNRLEKQFVSNCGQLQMEVVQVITENEKRAAKVKMGDLLDRSSIEPSTIIDLCDNLDDEVLNELEKKIIKNHPNTYTFTKNLAEQLILKNAKDLPISIVRPSIIAAAMRDPYPGWIDGTFGITGIAIQIGRGVIRTFLGKSYLNLDMVPIDYVVNTIICATWYNTMWLTWSKEKYEAVFHSFNDNILGISFQKKLCQHVPIDVVYTWVNGSDPVFLKNLKEHVPIMDINTAASRFSDKDELRYSLRSLEMYAPWVRHVYIVTNGQIPSWLDMDNPKVTLVTHEDIFLNKSDLPTFSSPAIESHIHRIPGISDKFLYFNDDVMLGAEVWPEDFITQANGQKIYLAWWVPDCSDVCPWAWVGDGSCDPACNTTLCEFDGGDCDSTPVPTDSEALEEEGDYPNKFLQDPLEDANYGLKFLNMLRNRSIGNILNDTEPFTQQTLSNTTVNLKRLQLKRRLNNDIISLPQINNTIKISHKPNHSDQWKLRTRQLDTYAESLLYVNRIYNMAYGFERRRVPAHMPHLIDKWIVADMQKKFEHEFKKTSNHKVRNSEDMQFAFSYFYFLTSEKRKMPIEEIFDTFDTDKSGTWSDREIRTILSRLYPLPLDYNLVVEFENAIMNCSNHVQVTEILNPPPGERYLDSSLPIVSKELIAKCEQISRKIEAKFGEEKVYPHEIIKAGKHEIFEMLTSNVSLTVQLLDEIRKDPK</sequence>
<dbReference type="Pfam" id="PF17102">
    <property type="entry name" value="Stealth_CR3"/>
    <property type="match status" value="1"/>
</dbReference>
<proteinExistence type="inferred from homology"/>
<dbReference type="SMART" id="SM00004">
    <property type="entry name" value="NL"/>
    <property type="match status" value="1"/>
</dbReference>
<evidence type="ECO:0000256" key="12">
    <source>
        <dbReference type="ARBA" id="ARBA00023136"/>
    </source>
</evidence>
<dbReference type="GO" id="GO:0016020">
    <property type="term" value="C:membrane"/>
    <property type="evidence" value="ECO:0007669"/>
    <property type="project" value="UniProtKB-SubCell"/>
</dbReference>
<evidence type="ECO:0000256" key="4">
    <source>
        <dbReference type="ARBA" id="ARBA00012868"/>
    </source>
</evidence>
<evidence type="ECO:0000256" key="8">
    <source>
        <dbReference type="ARBA" id="ARBA00022737"/>
    </source>
</evidence>
<evidence type="ECO:0000256" key="7">
    <source>
        <dbReference type="ARBA" id="ARBA00022692"/>
    </source>
</evidence>
<dbReference type="Proteomes" id="UP000250275">
    <property type="component" value="Unassembled WGS sequence"/>
</dbReference>
<dbReference type="Pfam" id="PF17101">
    <property type="entry name" value="Stealth_CR1"/>
    <property type="match status" value="1"/>
</dbReference>
<evidence type="ECO:0000313" key="19">
    <source>
        <dbReference type="Proteomes" id="UP000250275"/>
    </source>
</evidence>
<evidence type="ECO:0000256" key="2">
    <source>
        <dbReference type="ARBA" id="ARBA00005928"/>
    </source>
</evidence>
<keyword evidence="10" id="KW-1133">Transmembrane helix</keyword>
<evidence type="ECO:0000313" key="18">
    <source>
        <dbReference type="EMBL" id="OAD62921.1"/>
    </source>
</evidence>
<dbReference type="FunFam" id="3.40.50.720:FF:000143">
    <property type="entry name" value="Fatty acyl-CoA reductase"/>
    <property type="match status" value="1"/>
</dbReference>
<dbReference type="Pfam" id="PF00066">
    <property type="entry name" value="Notch"/>
    <property type="match status" value="1"/>
</dbReference>
<evidence type="ECO:0000259" key="17">
    <source>
        <dbReference type="PROSITE" id="PS50258"/>
    </source>
</evidence>
<dbReference type="EC" id="1.2.1.84" evidence="4"/>
<dbReference type="GO" id="GO:0006629">
    <property type="term" value="P:lipid metabolic process"/>
    <property type="evidence" value="ECO:0007669"/>
    <property type="project" value="UniProtKB-KW"/>
</dbReference>
<dbReference type="InterPro" id="IPR031357">
    <property type="entry name" value="Stealth_CR3"/>
</dbReference>
<evidence type="ECO:0000256" key="5">
    <source>
        <dbReference type="ARBA" id="ARBA00022516"/>
    </source>
</evidence>
<gene>
    <name evidence="18" type="ORF">WN48_07102</name>
</gene>
<keyword evidence="13" id="KW-1015">Disulfide bond</keyword>
<dbReference type="InterPro" id="IPR011992">
    <property type="entry name" value="EF-hand-dom_pair"/>
</dbReference>
<dbReference type="PANTHER" id="PTHR24045:SF0">
    <property type="entry name" value="N-ACETYLGLUCOSAMINE-1-PHOSPHOTRANSFERASE SUBUNITS ALPHA_BETA"/>
    <property type="match status" value="1"/>
</dbReference>
<comment type="similarity">
    <text evidence="3">Belongs to the stealth family.</text>
</comment>
<dbReference type="GO" id="GO:0005794">
    <property type="term" value="C:Golgi apparatus"/>
    <property type="evidence" value="ECO:0007669"/>
    <property type="project" value="TreeGrafter"/>
</dbReference>
<dbReference type="InterPro" id="IPR002048">
    <property type="entry name" value="EF_hand_dom"/>
</dbReference>
<evidence type="ECO:0000256" key="11">
    <source>
        <dbReference type="ARBA" id="ARBA00023098"/>
    </source>
</evidence>
<dbReference type="GO" id="GO:0046835">
    <property type="term" value="P:carbohydrate phosphorylation"/>
    <property type="evidence" value="ECO:0007669"/>
    <property type="project" value="TreeGrafter"/>
</dbReference>
<evidence type="ECO:0000256" key="3">
    <source>
        <dbReference type="ARBA" id="ARBA00007583"/>
    </source>
</evidence>
<dbReference type="InterPro" id="IPR013120">
    <property type="entry name" value="FAR_NAD-bd"/>
</dbReference>
<dbReference type="InterPro" id="IPR000800">
    <property type="entry name" value="Notch_dom"/>
</dbReference>
<keyword evidence="19" id="KW-1185">Reference proteome</keyword>
<organism evidence="18 19">
    <name type="scientific">Eufriesea mexicana</name>
    <dbReference type="NCBI Taxonomy" id="516756"/>
    <lineage>
        <taxon>Eukaryota</taxon>
        <taxon>Metazoa</taxon>
        <taxon>Ecdysozoa</taxon>
        <taxon>Arthropoda</taxon>
        <taxon>Hexapoda</taxon>
        <taxon>Insecta</taxon>
        <taxon>Pterygota</taxon>
        <taxon>Neoptera</taxon>
        <taxon>Endopterygota</taxon>
        <taxon>Hymenoptera</taxon>
        <taxon>Apocrita</taxon>
        <taxon>Aculeata</taxon>
        <taxon>Apoidea</taxon>
        <taxon>Anthophila</taxon>
        <taxon>Apidae</taxon>
        <taxon>Eufriesea</taxon>
    </lineage>
</organism>
<dbReference type="Pfam" id="PF07993">
    <property type="entry name" value="NAD_binding_4"/>
    <property type="match status" value="1"/>
</dbReference>
<keyword evidence="5" id="KW-0444">Lipid biosynthesis</keyword>
<dbReference type="InterPro" id="IPR036291">
    <property type="entry name" value="NAD(P)-bd_dom_sf"/>
</dbReference>
<dbReference type="GO" id="GO:0102965">
    <property type="term" value="F:alcohol-forming long-chain fatty acyl-CoA reductase activity"/>
    <property type="evidence" value="ECO:0007669"/>
    <property type="project" value="UniProtKB-EC"/>
</dbReference>
<dbReference type="SUPFAM" id="SSF51735">
    <property type="entry name" value="NAD(P)-binding Rossmann-fold domains"/>
    <property type="match status" value="1"/>
</dbReference>
<accession>A0A310SJA5</accession>
<dbReference type="Gene3D" id="3.30.300.320">
    <property type="match status" value="1"/>
</dbReference>
<keyword evidence="7" id="KW-0812">Transmembrane</keyword>
<dbReference type="PROSITE" id="PS50222">
    <property type="entry name" value="EF_HAND_2"/>
    <property type="match status" value="1"/>
</dbReference>
<protein>
    <recommendedName>
        <fullName evidence="4">alcohol-forming fatty acyl-CoA reductase (NADPH)</fullName>
        <ecNumber evidence="4">1.2.1.84</ecNumber>
    </recommendedName>
</protein>
<dbReference type="AlphaFoldDB" id="A0A310SJA5"/>
<dbReference type="GO" id="GO:0003976">
    <property type="term" value="F:UDP-N-acetylglucosamine-lysosomal-enzyme N-acetylglucosaminephosphotransferase activity"/>
    <property type="evidence" value="ECO:0007669"/>
    <property type="project" value="TreeGrafter"/>
</dbReference>
<dbReference type="Gene3D" id="3.40.50.720">
    <property type="entry name" value="NAD(P)-binding Rossmann-like Domain"/>
    <property type="match status" value="1"/>
</dbReference>
<dbReference type="InterPro" id="IPR021520">
    <property type="entry name" value="Stealth_CR2"/>
</dbReference>
<dbReference type="InterPro" id="IPR031358">
    <property type="entry name" value="Stealth_CR1"/>
</dbReference>
<dbReference type="GO" id="GO:0016256">
    <property type="term" value="P:N-glycan processing to lysosome"/>
    <property type="evidence" value="ECO:0007669"/>
    <property type="project" value="TreeGrafter"/>
</dbReference>
<keyword evidence="8" id="KW-0677">Repeat</keyword>
<evidence type="ECO:0000256" key="13">
    <source>
        <dbReference type="ARBA" id="ARBA00023157"/>
    </source>
</evidence>
<evidence type="ECO:0000256" key="6">
    <source>
        <dbReference type="ARBA" id="ARBA00022679"/>
    </source>
</evidence>
<keyword evidence="11" id="KW-0443">Lipid metabolism</keyword>
<comment type="subcellular location">
    <subcellularLocation>
        <location evidence="1">Membrane</location>
        <topology evidence="1">Multi-pass membrane protein</topology>
    </subcellularLocation>
</comment>
<keyword evidence="6" id="KW-0808">Transferase</keyword>
<evidence type="ECO:0000256" key="15">
    <source>
        <dbReference type="ARBA" id="ARBA00052530"/>
    </source>
</evidence>
<keyword evidence="9" id="KW-0521">NADP</keyword>
<dbReference type="Pfam" id="PF11380">
    <property type="entry name" value="Stealth_CR2"/>
    <property type="match status" value="1"/>
</dbReference>
<dbReference type="SUPFAM" id="SSF47473">
    <property type="entry name" value="EF-hand"/>
    <property type="match status" value="1"/>
</dbReference>
<dbReference type="OrthoDB" id="263283at2759"/>
<evidence type="ECO:0000259" key="16">
    <source>
        <dbReference type="PROSITE" id="PS50222"/>
    </source>
</evidence>
<comment type="similarity">
    <text evidence="2">Belongs to the fatty acyl-CoA reductase family.</text>
</comment>
<evidence type="ECO:0000256" key="10">
    <source>
        <dbReference type="ARBA" id="ARBA00022989"/>
    </source>
</evidence>
<dbReference type="EMBL" id="KQ759773">
    <property type="protein sequence ID" value="OAD62921.1"/>
    <property type="molecule type" value="Genomic_DNA"/>
</dbReference>
<dbReference type="GO" id="GO:0005509">
    <property type="term" value="F:calcium ion binding"/>
    <property type="evidence" value="ECO:0007669"/>
    <property type="project" value="InterPro"/>
</dbReference>
<name>A0A310SJA5_9HYME</name>
<feature type="domain" description="EF-hand" evidence="16">
    <location>
        <begin position="743"/>
        <end position="778"/>
    </location>
</feature>
<evidence type="ECO:0000256" key="1">
    <source>
        <dbReference type="ARBA" id="ARBA00004141"/>
    </source>
</evidence>
<evidence type="ECO:0000256" key="14">
    <source>
        <dbReference type="ARBA" id="ARBA00023180"/>
    </source>
</evidence>
<reference evidence="18 19" key="1">
    <citation type="submission" date="2015-07" db="EMBL/GenBank/DDBJ databases">
        <title>The genome of Eufriesea mexicana.</title>
        <authorList>
            <person name="Pan H."/>
            <person name="Kapheim K."/>
        </authorList>
    </citation>
    <scope>NUCLEOTIDE SEQUENCE [LARGE SCALE GENOMIC DNA]</scope>
    <source>
        <strain evidence="18">0111107269</strain>
        <tissue evidence="18">Whole body</tissue>
    </source>
</reference>
<dbReference type="CDD" id="cd05236">
    <property type="entry name" value="FAR-N_SDR_e"/>
    <property type="match status" value="1"/>
</dbReference>
<keyword evidence="12" id="KW-0472">Membrane</keyword>
<dbReference type="PROSITE" id="PS50258">
    <property type="entry name" value="LNR"/>
    <property type="match status" value="1"/>
</dbReference>
<keyword evidence="14" id="KW-0325">Glycoprotein</keyword>
<comment type="catalytic activity">
    <reaction evidence="15">
        <text>a long-chain fatty acyl-CoA + 2 NADPH + 2 H(+) = a long-chain primary fatty alcohol + 2 NADP(+) + CoA</text>
        <dbReference type="Rhea" id="RHEA:52716"/>
        <dbReference type="ChEBI" id="CHEBI:15378"/>
        <dbReference type="ChEBI" id="CHEBI:57287"/>
        <dbReference type="ChEBI" id="CHEBI:57783"/>
        <dbReference type="ChEBI" id="CHEBI:58349"/>
        <dbReference type="ChEBI" id="CHEBI:77396"/>
        <dbReference type="ChEBI" id="CHEBI:83139"/>
        <dbReference type="EC" id="1.2.1.84"/>
    </reaction>
</comment>
<dbReference type="InterPro" id="IPR047141">
    <property type="entry name" value="Stealth"/>
</dbReference>